<dbReference type="Pfam" id="PF02652">
    <property type="entry name" value="Lactate_perm"/>
    <property type="match status" value="1"/>
</dbReference>
<gene>
    <name evidence="9" type="ORF">HMPREF9333_01071</name>
</gene>
<evidence type="ECO:0000256" key="7">
    <source>
        <dbReference type="ARBA" id="ARBA00023136"/>
    </source>
</evidence>
<keyword evidence="4 8" id="KW-1003">Cell membrane</keyword>
<organism evidence="9 10">
    <name type="scientific">Johnsonella ignava ATCC 51276</name>
    <dbReference type="NCBI Taxonomy" id="679200"/>
    <lineage>
        <taxon>Bacteria</taxon>
        <taxon>Bacillati</taxon>
        <taxon>Bacillota</taxon>
        <taxon>Clostridia</taxon>
        <taxon>Lachnospirales</taxon>
        <taxon>Lachnospiraceae</taxon>
        <taxon>Johnsonella</taxon>
    </lineage>
</organism>
<feature type="transmembrane region" description="Helical" evidence="8">
    <location>
        <begin position="182"/>
        <end position="206"/>
    </location>
</feature>
<dbReference type="PANTHER" id="PTHR30003">
    <property type="entry name" value="L-LACTATE PERMEASE"/>
    <property type="match status" value="1"/>
</dbReference>
<feature type="transmembrane region" description="Helical" evidence="8">
    <location>
        <begin position="301"/>
        <end position="322"/>
    </location>
</feature>
<comment type="similarity">
    <text evidence="2 8">Belongs to the lactate permease family.</text>
</comment>
<keyword evidence="3 8" id="KW-0813">Transport</keyword>
<evidence type="ECO:0000256" key="6">
    <source>
        <dbReference type="ARBA" id="ARBA00022989"/>
    </source>
</evidence>
<dbReference type="Proteomes" id="UP000003011">
    <property type="component" value="Unassembled WGS sequence"/>
</dbReference>
<dbReference type="AlphaFoldDB" id="G5GHN1"/>
<dbReference type="GO" id="GO:0015295">
    <property type="term" value="F:solute:proton symporter activity"/>
    <property type="evidence" value="ECO:0007669"/>
    <property type="project" value="TreeGrafter"/>
</dbReference>
<feature type="transmembrane region" description="Helical" evidence="8">
    <location>
        <begin position="33"/>
        <end position="52"/>
    </location>
</feature>
<comment type="subcellular location">
    <subcellularLocation>
        <location evidence="1 8">Cell membrane</location>
        <topology evidence="1 8">Multi-pass membrane protein</topology>
    </subcellularLocation>
</comment>
<sequence length="528" mass="55867">MIPMMLVKFLLAMLPIIWLIVALSRLKMPSHTACLSALAITAVLALAIWKLSPVNTAAAALEGSLNALWPICLVIVAALFTYNLTLKTGAMEQIKKMLAGISNDKRVLTLIIGWGFGNFMEGMAGFGTAVAIPASMLAGIGMNPINAVVACLVVNSTPTAFGSVGVPTTVLSTVTDLEHITMAGYIALIQCILTFISPFIMVYIIGGGKKAFKGMLPMLLTASLSFTLPWFFVARYLGPELPDIIGSICSILCMIAASRIFKTDSDKEYLIETSGQGDLKNQKSSSAAKVSITPKEGVKAWAPFILIFILLTLTSTICPPINNLIKPIKSSFLIYPGEGGKPLAFSWINTPGVMIFISAFIGGIIQGAGIADIIGVFCGTLKKYWKTIVTICAVLAIAKIMTYSGMIKDIAEMLVKATGPVYPFVSPLIGVLGAFITGSGTSTCVLFGELQKETAQQLGLNVYWITAANVFGAGIGKMVCPQGIAIGTGAVNEVGSESKVLGAVFKYFIFYALLAGVICLAGSFIFKI</sequence>
<feature type="transmembrane region" description="Helical" evidence="8">
    <location>
        <begin position="424"/>
        <end position="448"/>
    </location>
</feature>
<feature type="transmembrane region" description="Helical" evidence="8">
    <location>
        <begin position="460"/>
        <end position="484"/>
    </location>
</feature>
<dbReference type="HOGENOM" id="CLU_021628_0_0_9"/>
<evidence type="ECO:0000256" key="8">
    <source>
        <dbReference type="RuleBase" id="RU365092"/>
    </source>
</evidence>
<dbReference type="NCBIfam" id="TIGR00795">
    <property type="entry name" value="lctP"/>
    <property type="match status" value="1"/>
</dbReference>
<comment type="caution">
    <text evidence="9">The sequence shown here is derived from an EMBL/GenBank/DDBJ whole genome shotgun (WGS) entry which is preliminary data.</text>
</comment>
<dbReference type="eggNOG" id="COG1620">
    <property type="taxonomic scope" value="Bacteria"/>
</dbReference>
<feature type="transmembrane region" description="Helical" evidence="8">
    <location>
        <begin position="244"/>
        <end position="261"/>
    </location>
</feature>
<dbReference type="STRING" id="679200.HMPREF9333_01071"/>
<comment type="function">
    <text evidence="8">Uptake of L-lactate across the membrane. Can also transport D-lactate and glycolate.</text>
</comment>
<keyword evidence="6 8" id="KW-1133">Transmembrane helix</keyword>
<dbReference type="PANTHER" id="PTHR30003:SF0">
    <property type="entry name" value="GLYCOLATE PERMEASE GLCA-RELATED"/>
    <property type="match status" value="1"/>
</dbReference>
<evidence type="ECO:0000313" key="10">
    <source>
        <dbReference type="Proteomes" id="UP000003011"/>
    </source>
</evidence>
<feature type="transmembrane region" description="Helical" evidence="8">
    <location>
        <begin position="218"/>
        <end position="238"/>
    </location>
</feature>
<dbReference type="EMBL" id="ACZL01000017">
    <property type="protein sequence ID" value="EHI55724.1"/>
    <property type="molecule type" value="Genomic_DNA"/>
</dbReference>
<evidence type="ECO:0000256" key="2">
    <source>
        <dbReference type="ARBA" id="ARBA00010100"/>
    </source>
</evidence>
<evidence type="ECO:0000256" key="4">
    <source>
        <dbReference type="ARBA" id="ARBA00022475"/>
    </source>
</evidence>
<keyword evidence="5 8" id="KW-0812">Transmembrane</keyword>
<feature type="transmembrane region" description="Helical" evidence="8">
    <location>
        <begin position="504"/>
        <end position="526"/>
    </location>
</feature>
<name>G5GHN1_9FIRM</name>
<evidence type="ECO:0000256" key="5">
    <source>
        <dbReference type="ARBA" id="ARBA00022692"/>
    </source>
</evidence>
<feature type="transmembrane region" description="Helical" evidence="8">
    <location>
        <begin position="67"/>
        <end position="86"/>
    </location>
</feature>
<feature type="transmembrane region" description="Helical" evidence="8">
    <location>
        <begin position="6"/>
        <end position="26"/>
    </location>
</feature>
<feature type="transmembrane region" description="Helical" evidence="8">
    <location>
        <begin position="384"/>
        <end position="404"/>
    </location>
</feature>
<evidence type="ECO:0000256" key="1">
    <source>
        <dbReference type="ARBA" id="ARBA00004651"/>
    </source>
</evidence>
<dbReference type="PATRIC" id="fig|679200.3.peg.1136"/>
<dbReference type="GO" id="GO:0005886">
    <property type="term" value="C:plasma membrane"/>
    <property type="evidence" value="ECO:0007669"/>
    <property type="project" value="UniProtKB-SubCell"/>
</dbReference>
<proteinExistence type="inferred from homology"/>
<keyword evidence="7 8" id="KW-0472">Membrane</keyword>
<protein>
    <recommendedName>
        <fullName evidence="8">L-lactate permease</fullName>
    </recommendedName>
</protein>
<evidence type="ECO:0000256" key="3">
    <source>
        <dbReference type="ARBA" id="ARBA00022448"/>
    </source>
</evidence>
<evidence type="ECO:0000313" key="9">
    <source>
        <dbReference type="EMBL" id="EHI55724.1"/>
    </source>
</evidence>
<feature type="transmembrane region" description="Helical" evidence="8">
    <location>
        <begin position="353"/>
        <end position="377"/>
    </location>
</feature>
<dbReference type="GO" id="GO:0015129">
    <property type="term" value="F:lactate transmembrane transporter activity"/>
    <property type="evidence" value="ECO:0007669"/>
    <property type="project" value="UniProtKB-UniRule"/>
</dbReference>
<dbReference type="InterPro" id="IPR003804">
    <property type="entry name" value="Lactate_perm"/>
</dbReference>
<reference evidence="9 10" key="1">
    <citation type="submission" date="2011-08" db="EMBL/GenBank/DDBJ databases">
        <title>The Genome Sequence of Johnsonella ignava ATCC 51276.</title>
        <authorList>
            <consortium name="The Broad Institute Genome Sequencing Platform"/>
            <person name="Earl A."/>
            <person name="Ward D."/>
            <person name="Feldgarden M."/>
            <person name="Gevers D."/>
            <person name="Izard J."/>
            <person name="Blanton J.M."/>
            <person name="Baranova O.V."/>
            <person name="Dewhirst F.E."/>
            <person name="Young S.K."/>
            <person name="Zeng Q."/>
            <person name="Gargeya S."/>
            <person name="Fitzgerald M."/>
            <person name="Haas B."/>
            <person name="Abouelleil A."/>
            <person name="Alvarado L."/>
            <person name="Arachchi H.M."/>
            <person name="Berlin A."/>
            <person name="Brown A."/>
            <person name="Chapman S.B."/>
            <person name="Chen Z."/>
            <person name="Dunbar C."/>
            <person name="Freedman E."/>
            <person name="Gearin G."/>
            <person name="Gellesch M."/>
            <person name="Goldberg J."/>
            <person name="Griggs A."/>
            <person name="Gujja S."/>
            <person name="Heiman D."/>
            <person name="Howarth C."/>
            <person name="Larson L."/>
            <person name="Lui A."/>
            <person name="MacDonald P.J.P."/>
            <person name="Montmayeur A."/>
            <person name="Murphy C."/>
            <person name="Neiman D."/>
            <person name="Pearson M."/>
            <person name="Priest M."/>
            <person name="Roberts A."/>
            <person name="Saif S."/>
            <person name="Shea T."/>
            <person name="Shenoy N."/>
            <person name="Sisk P."/>
            <person name="Stolte C."/>
            <person name="Sykes S."/>
            <person name="Wortman J."/>
            <person name="Nusbaum C."/>
            <person name="Birren B."/>
        </authorList>
    </citation>
    <scope>NUCLEOTIDE SEQUENCE [LARGE SCALE GENOMIC DNA]</scope>
    <source>
        <strain evidence="9 10">ATCC 51276</strain>
    </source>
</reference>
<accession>G5GHN1</accession>
<feature type="transmembrane region" description="Helical" evidence="8">
    <location>
        <begin position="107"/>
        <end position="132"/>
    </location>
</feature>
<dbReference type="RefSeq" id="WP_005540469.1">
    <property type="nucleotide sequence ID" value="NZ_JH378831.1"/>
</dbReference>
<keyword evidence="10" id="KW-1185">Reference proteome</keyword>